<name>A0A1M6K2X9_9FLAO</name>
<keyword evidence="3" id="KW-1185">Reference proteome</keyword>
<sequence>MKKLLFIFFALIGFTAFAQRNIGPKEIPANKPIELTKGKFFVDGEQYSSYDIKNHLKNNNLEAYNLYKKSKTKSSLGGFALGLGCGLIAGDAVKALVSDEDYPGPFTYVGAGLVAVSIPILSGRTKKMEQSIETYNSTLSKEKTLGFNFDVNIITNKNGIGLNVTF</sequence>
<organism evidence="2 3">
    <name type="scientific">Flavobacterium haoranii</name>
    <dbReference type="NCBI Taxonomy" id="683124"/>
    <lineage>
        <taxon>Bacteria</taxon>
        <taxon>Pseudomonadati</taxon>
        <taxon>Bacteroidota</taxon>
        <taxon>Flavobacteriia</taxon>
        <taxon>Flavobacteriales</taxon>
        <taxon>Flavobacteriaceae</taxon>
        <taxon>Flavobacterium</taxon>
    </lineage>
</organism>
<dbReference type="Proteomes" id="UP000184232">
    <property type="component" value="Unassembled WGS sequence"/>
</dbReference>
<evidence type="ECO:0000313" key="3">
    <source>
        <dbReference type="Proteomes" id="UP000184232"/>
    </source>
</evidence>
<accession>A0A1M6K2X9</accession>
<evidence type="ECO:0000313" key="2">
    <source>
        <dbReference type="EMBL" id="SHJ53277.1"/>
    </source>
</evidence>
<dbReference type="EMBL" id="FQZH01000004">
    <property type="protein sequence ID" value="SHJ53277.1"/>
    <property type="molecule type" value="Genomic_DNA"/>
</dbReference>
<feature type="chain" id="PRO_5009918858" evidence="1">
    <location>
        <begin position="19"/>
        <end position="166"/>
    </location>
</feature>
<dbReference type="STRING" id="683124.SAMN05444337_2170"/>
<gene>
    <name evidence="2" type="ORF">SAMN05444337_2170</name>
</gene>
<keyword evidence="1" id="KW-0732">Signal</keyword>
<proteinExistence type="predicted"/>
<reference evidence="2 3" key="1">
    <citation type="submission" date="2016-11" db="EMBL/GenBank/DDBJ databases">
        <authorList>
            <person name="Jaros S."/>
            <person name="Januszkiewicz K."/>
            <person name="Wedrychowicz H."/>
        </authorList>
    </citation>
    <scope>NUCLEOTIDE SEQUENCE [LARGE SCALE GENOMIC DNA]</scope>
    <source>
        <strain evidence="2 3">DSM 22807</strain>
    </source>
</reference>
<evidence type="ECO:0000256" key="1">
    <source>
        <dbReference type="SAM" id="SignalP"/>
    </source>
</evidence>
<dbReference type="OrthoDB" id="1376171at2"/>
<dbReference type="AlphaFoldDB" id="A0A1M6K2X9"/>
<protein>
    <submittedName>
        <fullName evidence="2">Uncharacterized protein</fullName>
    </submittedName>
</protein>
<dbReference type="RefSeq" id="WP_072784915.1">
    <property type="nucleotide sequence ID" value="NZ_CP045292.1"/>
</dbReference>
<feature type="signal peptide" evidence="1">
    <location>
        <begin position="1"/>
        <end position="18"/>
    </location>
</feature>